<reference evidence="3 4" key="1">
    <citation type="submission" date="2023-11" db="EMBL/GenBank/DDBJ databases">
        <title>Dfirmibasis_genome.</title>
        <authorList>
            <person name="Edelbroek B."/>
            <person name="Kjellin J."/>
            <person name="Jerlstrom-Hultqvist J."/>
            <person name="Soderbom F."/>
        </authorList>
    </citation>
    <scope>NUCLEOTIDE SEQUENCE [LARGE SCALE GENOMIC DNA]</scope>
    <source>
        <strain evidence="3 4">TNS-C-14</strain>
    </source>
</reference>
<accession>A0AAN7YW38</accession>
<dbReference type="SMART" id="SM00886">
    <property type="entry name" value="Dabb"/>
    <property type="match status" value="1"/>
</dbReference>
<feature type="domain" description="Stress-response A/B barrel" evidence="2">
    <location>
        <begin position="6"/>
        <end position="103"/>
    </location>
</feature>
<dbReference type="Pfam" id="PF07876">
    <property type="entry name" value="Dabb"/>
    <property type="match status" value="1"/>
</dbReference>
<dbReference type="InterPro" id="IPR013097">
    <property type="entry name" value="Dabb"/>
</dbReference>
<dbReference type="EMBL" id="JAVFKY010000001">
    <property type="protein sequence ID" value="KAK5582181.1"/>
    <property type="molecule type" value="Genomic_DNA"/>
</dbReference>
<dbReference type="InterPro" id="IPR011008">
    <property type="entry name" value="Dimeric_a/b-barrel"/>
</dbReference>
<evidence type="ECO:0000313" key="4">
    <source>
        <dbReference type="Proteomes" id="UP001344447"/>
    </source>
</evidence>
<name>A0AAN7YW38_9MYCE</name>
<keyword evidence="4" id="KW-1185">Reference proteome</keyword>
<evidence type="ECO:0000259" key="2">
    <source>
        <dbReference type="PROSITE" id="PS51502"/>
    </source>
</evidence>
<dbReference type="InterPro" id="IPR044662">
    <property type="entry name" value="HS1/DABB1-like"/>
</dbReference>
<dbReference type="SUPFAM" id="SSF54909">
    <property type="entry name" value="Dimeric alpha+beta barrel"/>
    <property type="match status" value="1"/>
</dbReference>
<comment type="subunit">
    <text evidence="1">Homodimer.</text>
</comment>
<protein>
    <recommendedName>
        <fullName evidence="2">Stress-response A/B barrel domain-containing protein</fullName>
    </recommendedName>
</protein>
<gene>
    <name evidence="3" type="ORF">RB653_003764</name>
</gene>
<dbReference type="PROSITE" id="PS51502">
    <property type="entry name" value="S_R_A_B_BARREL"/>
    <property type="match status" value="1"/>
</dbReference>
<dbReference type="AlphaFoldDB" id="A0AAN7YW38"/>
<sequence>MSEQSLEHILFMKLKEDMSDADLKRLTDCIEELRELPGVLNISFGKNFSDRSGGYNWGYRVLFEKKSDLDVYGPHPTHERLKAILNEVKTGPPLVSDFLVPKFPFTKY</sequence>
<proteinExistence type="predicted"/>
<dbReference type="Gene3D" id="3.30.70.100">
    <property type="match status" value="1"/>
</dbReference>
<comment type="caution">
    <text evidence="3">The sequence shown here is derived from an EMBL/GenBank/DDBJ whole genome shotgun (WGS) entry which is preliminary data.</text>
</comment>
<dbReference type="PANTHER" id="PTHR33178">
    <property type="match status" value="1"/>
</dbReference>
<organism evidence="3 4">
    <name type="scientific">Dictyostelium firmibasis</name>
    <dbReference type="NCBI Taxonomy" id="79012"/>
    <lineage>
        <taxon>Eukaryota</taxon>
        <taxon>Amoebozoa</taxon>
        <taxon>Evosea</taxon>
        <taxon>Eumycetozoa</taxon>
        <taxon>Dictyostelia</taxon>
        <taxon>Dictyosteliales</taxon>
        <taxon>Dictyosteliaceae</taxon>
        <taxon>Dictyostelium</taxon>
    </lineage>
</organism>
<evidence type="ECO:0000256" key="1">
    <source>
        <dbReference type="ARBA" id="ARBA00011738"/>
    </source>
</evidence>
<dbReference type="Proteomes" id="UP001344447">
    <property type="component" value="Unassembled WGS sequence"/>
</dbReference>
<evidence type="ECO:0000313" key="3">
    <source>
        <dbReference type="EMBL" id="KAK5582181.1"/>
    </source>
</evidence>
<dbReference type="PANTHER" id="PTHR33178:SF10">
    <property type="entry name" value="STRESS-RESPONSE A_B BARREL DOMAIN-CONTAINING PROTEIN"/>
    <property type="match status" value="1"/>
</dbReference>